<comment type="caution">
    <text evidence="6">The sequence shown here is derived from an EMBL/GenBank/DDBJ whole genome shotgun (WGS) entry which is preliminary data.</text>
</comment>
<feature type="domain" description="HTH lysR-type" evidence="5">
    <location>
        <begin position="1"/>
        <end position="76"/>
    </location>
</feature>
<dbReference type="RefSeq" id="WP_317544950.1">
    <property type="nucleotide sequence ID" value="NZ_JAWLKB010000017.1"/>
</dbReference>
<dbReference type="EMBL" id="JAWLKB010000017">
    <property type="protein sequence ID" value="MDV6270370.1"/>
    <property type="molecule type" value="Genomic_DNA"/>
</dbReference>
<organism evidence="6 7">
    <name type="scientific">Rhodococcus globerulus</name>
    <dbReference type="NCBI Taxonomy" id="33008"/>
    <lineage>
        <taxon>Bacteria</taxon>
        <taxon>Bacillati</taxon>
        <taxon>Actinomycetota</taxon>
        <taxon>Actinomycetes</taxon>
        <taxon>Mycobacteriales</taxon>
        <taxon>Nocardiaceae</taxon>
        <taxon>Rhodococcus</taxon>
    </lineage>
</organism>
<dbReference type="SUPFAM" id="SSF53850">
    <property type="entry name" value="Periplasmic binding protein-like II"/>
    <property type="match status" value="1"/>
</dbReference>
<sequence>MDLRQIEYFLAVAGGESLASGAQPMSLASAAQPMSLATAAQSMSVTKLSLSQGIRGLERELGVELFHRVGRGLVLTSAGRALIGPARQMMRSSAAASTAAIGVDIEPKGRLDICSAAQGLEGPVARIVADFRRRCPGITVRVSELPRGDTAEQVLADGVCELVFSYWPPEMSELSTHVIGVNDYWLALPPQAPLSVWPRGIKPAVGEPVSLTALPDLPVVGVLKHSQARIVIESSLHAAGARTRMSTELAQRETVGEFVLAGLGMAFMERSLAERAAASGAEIFPLNPVISLTYGIEFDPERLSPLGKMFVEGL</sequence>
<dbReference type="Pfam" id="PF03466">
    <property type="entry name" value="LysR_substrate"/>
    <property type="match status" value="1"/>
</dbReference>
<keyword evidence="7" id="KW-1185">Reference proteome</keyword>
<evidence type="ECO:0000256" key="1">
    <source>
        <dbReference type="ARBA" id="ARBA00009437"/>
    </source>
</evidence>
<gene>
    <name evidence="6" type="ORF">R3Q16_27460</name>
</gene>
<reference evidence="6 7" key="1">
    <citation type="submission" date="2023-10" db="EMBL/GenBank/DDBJ databases">
        <title>Development of a sustainable strategy for remediation of hydrocarbon-contaminated territories based on the waste exchange concept.</title>
        <authorList>
            <person name="Krivoruchko A."/>
        </authorList>
    </citation>
    <scope>NUCLEOTIDE SEQUENCE [LARGE SCALE GENOMIC DNA]</scope>
    <source>
        <strain evidence="6 7">IEGM 1203</strain>
    </source>
</reference>
<dbReference type="InterPro" id="IPR000847">
    <property type="entry name" value="LysR_HTH_N"/>
</dbReference>
<proteinExistence type="inferred from homology"/>
<evidence type="ECO:0000313" key="6">
    <source>
        <dbReference type="EMBL" id="MDV6270370.1"/>
    </source>
</evidence>
<dbReference type="Pfam" id="PF00126">
    <property type="entry name" value="HTH_1"/>
    <property type="match status" value="1"/>
</dbReference>
<dbReference type="InterPro" id="IPR050950">
    <property type="entry name" value="HTH-type_LysR_regulators"/>
</dbReference>
<dbReference type="Gene3D" id="1.10.10.10">
    <property type="entry name" value="Winged helix-like DNA-binding domain superfamily/Winged helix DNA-binding domain"/>
    <property type="match status" value="1"/>
</dbReference>
<evidence type="ECO:0000256" key="2">
    <source>
        <dbReference type="ARBA" id="ARBA00023015"/>
    </source>
</evidence>
<keyword evidence="3" id="KW-0238">DNA-binding</keyword>
<evidence type="ECO:0000256" key="3">
    <source>
        <dbReference type="ARBA" id="ARBA00023125"/>
    </source>
</evidence>
<dbReference type="InterPro" id="IPR036390">
    <property type="entry name" value="WH_DNA-bd_sf"/>
</dbReference>
<dbReference type="SUPFAM" id="SSF46785">
    <property type="entry name" value="Winged helix' DNA-binding domain"/>
    <property type="match status" value="1"/>
</dbReference>
<dbReference type="InterPro" id="IPR005119">
    <property type="entry name" value="LysR_subst-bd"/>
</dbReference>
<keyword evidence="2" id="KW-0805">Transcription regulation</keyword>
<keyword evidence="4" id="KW-0804">Transcription</keyword>
<dbReference type="Proteomes" id="UP001185927">
    <property type="component" value="Unassembled WGS sequence"/>
</dbReference>
<dbReference type="CDD" id="cd05466">
    <property type="entry name" value="PBP2_LTTR_substrate"/>
    <property type="match status" value="1"/>
</dbReference>
<protein>
    <submittedName>
        <fullName evidence="6">LysR family transcriptional regulator</fullName>
    </submittedName>
</protein>
<dbReference type="PROSITE" id="PS50931">
    <property type="entry name" value="HTH_LYSR"/>
    <property type="match status" value="1"/>
</dbReference>
<accession>A0ABU4C1J2</accession>
<dbReference type="InterPro" id="IPR036388">
    <property type="entry name" value="WH-like_DNA-bd_sf"/>
</dbReference>
<name>A0ABU4C1J2_RHOGO</name>
<evidence type="ECO:0000256" key="4">
    <source>
        <dbReference type="ARBA" id="ARBA00023163"/>
    </source>
</evidence>
<evidence type="ECO:0000313" key="7">
    <source>
        <dbReference type="Proteomes" id="UP001185927"/>
    </source>
</evidence>
<evidence type="ECO:0000259" key="5">
    <source>
        <dbReference type="PROSITE" id="PS50931"/>
    </source>
</evidence>
<comment type="similarity">
    <text evidence="1">Belongs to the LysR transcriptional regulatory family.</text>
</comment>
<dbReference type="Gene3D" id="3.40.190.290">
    <property type="match status" value="1"/>
</dbReference>
<dbReference type="PANTHER" id="PTHR30419">
    <property type="entry name" value="HTH-TYPE TRANSCRIPTIONAL REGULATOR YBHD"/>
    <property type="match status" value="1"/>
</dbReference>